<dbReference type="AlphaFoldDB" id="B3FRM7"/>
<feature type="region of interest" description="Disordered" evidence="3">
    <location>
        <begin position="322"/>
        <end position="396"/>
    </location>
</feature>
<feature type="compositionally biased region" description="Polar residues" evidence="3">
    <location>
        <begin position="614"/>
        <end position="648"/>
    </location>
</feature>
<dbReference type="GO" id="GO:0019901">
    <property type="term" value="F:protein kinase binding"/>
    <property type="evidence" value="ECO:0007669"/>
    <property type="project" value="TreeGrafter"/>
</dbReference>
<feature type="compositionally biased region" description="Basic and acidic residues" evidence="3">
    <location>
        <begin position="657"/>
        <end position="673"/>
    </location>
</feature>
<dbReference type="GO" id="GO:0048468">
    <property type="term" value="P:cell development"/>
    <property type="evidence" value="ECO:0007669"/>
    <property type="project" value="TreeGrafter"/>
</dbReference>
<accession>B3FRM7</accession>
<evidence type="ECO:0000256" key="3">
    <source>
        <dbReference type="SAM" id="MobiDB-lite"/>
    </source>
</evidence>
<feature type="compositionally biased region" description="Polar residues" evidence="3">
    <location>
        <begin position="468"/>
        <end position="477"/>
    </location>
</feature>
<dbReference type="PANTHER" id="PTHR46102:SF2">
    <property type="entry name" value="AXIN"/>
    <property type="match status" value="1"/>
</dbReference>
<dbReference type="GO" id="GO:0005886">
    <property type="term" value="C:plasma membrane"/>
    <property type="evidence" value="ECO:0007669"/>
    <property type="project" value="TreeGrafter"/>
</dbReference>
<dbReference type="PANTHER" id="PTHR46102">
    <property type="entry name" value="AXIN"/>
    <property type="match status" value="1"/>
</dbReference>
<dbReference type="GO" id="GO:0030877">
    <property type="term" value="C:beta-catenin destruction complex"/>
    <property type="evidence" value="ECO:0007669"/>
    <property type="project" value="TreeGrafter"/>
</dbReference>
<protein>
    <submittedName>
        <fullName evidence="5">Axin</fullName>
    </submittedName>
</protein>
<dbReference type="PRINTS" id="PR01301">
    <property type="entry name" value="RGSPROTEIN"/>
</dbReference>
<feature type="region of interest" description="Disordered" evidence="3">
    <location>
        <begin position="516"/>
        <end position="535"/>
    </location>
</feature>
<feature type="compositionally biased region" description="Basic and acidic residues" evidence="3">
    <location>
        <begin position="601"/>
        <end position="613"/>
    </location>
</feature>
<feature type="compositionally biased region" description="Basic and acidic residues" evidence="3">
    <location>
        <begin position="322"/>
        <end position="336"/>
    </location>
</feature>
<feature type="domain" description="RGS" evidence="4">
    <location>
        <begin position="58"/>
        <end position="172"/>
    </location>
</feature>
<sequence length="673" mass="77650">MTEMVIMPTDERIPPMGSEAADTHFNETAAYDPKLNTRDLSHNNNKQCIPHYEHWKDSLPDLLDDTEGYKLFYEFLEQDKSITLFECWYCCNQYRNLPPTRTSAKDIYHRFVKKKDPHIPISDQARNNLVLRIKANDITEKIYEEIEKEVYTNLRDICYPKFLKSDCFNQYCESSGQMRYAEYNTDYGKPSTKYSGVLDHIDKHDQYQPQSRSDYERQYECARHPHHDRVHGPSSNYDDHHSMPSDYDRSSITDSKTSMGSSSRHGRPSRGHNRDYDGPMDVNNFKPRTQRINQDRMKPMKPTDFAALLTQKLEKVLIDRTRDGHDNSSHHSHGDSMDLSSMKHHLPGGHNSRVPPHHQPHIHDFDGQSESDAQSWVLSDRPSVAGQSSHSGSHSGILMKNKAKELRDKIHHHIRSDLKECRCAECRLTPSVHSGGRHEHDSHARHGGSEHGFYPHSSNSNSYNYSNDTIQDRYNTMSSSSYHRGSSRTRETHPHPDAAPPLDTSKIYSWMEKNERYQHQKSYPDPSPSPSLRRKKAPIQYNTSRSQNSQQPIAQDTGMPLLPQPDPDNVLQEVKRKLEEPSRSQQNHHRSSRQQQQYHTPHYEGGYHPHHDNQSMASAPWSMSDNSSIISYNPSQVSTVPSSASRLWNAQGYYKDAGSEVRDDRCTPSEVHS</sequence>
<dbReference type="InterPro" id="IPR016137">
    <property type="entry name" value="RGS"/>
</dbReference>
<dbReference type="PROSITE" id="PS50132">
    <property type="entry name" value="RGS"/>
    <property type="match status" value="1"/>
</dbReference>
<dbReference type="GO" id="GO:0090090">
    <property type="term" value="P:negative regulation of canonical Wnt signaling pathway"/>
    <property type="evidence" value="ECO:0007669"/>
    <property type="project" value="InterPro"/>
</dbReference>
<name>B3FRM7_9CNID</name>
<dbReference type="InterPro" id="IPR043581">
    <property type="entry name" value="Axin-like"/>
</dbReference>
<dbReference type="InterPro" id="IPR036305">
    <property type="entry name" value="RGS_sf"/>
</dbReference>
<feature type="compositionally biased region" description="Basic and acidic residues" evidence="3">
    <location>
        <begin position="573"/>
        <end position="582"/>
    </location>
</feature>
<dbReference type="GO" id="GO:0005737">
    <property type="term" value="C:cytoplasm"/>
    <property type="evidence" value="ECO:0007669"/>
    <property type="project" value="UniProtKB-SubCell"/>
</dbReference>
<feature type="region of interest" description="Disordered" evidence="3">
    <location>
        <begin position="430"/>
        <end position="503"/>
    </location>
</feature>
<evidence type="ECO:0000256" key="1">
    <source>
        <dbReference type="ARBA" id="ARBA00004496"/>
    </source>
</evidence>
<organism evidence="5">
    <name type="scientific">Clytia hemisphaerica</name>
    <dbReference type="NCBI Taxonomy" id="252671"/>
    <lineage>
        <taxon>Eukaryota</taxon>
        <taxon>Metazoa</taxon>
        <taxon>Cnidaria</taxon>
        <taxon>Hydrozoa</taxon>
        <taxon>Hydroidolina</taxon>
        <taxon>Leptothecata</taxon>
        <taxon>Obeliida</taxon>
        <taxon>Clytiidae</taxon>
        <taxon>Clytia</taxon>
    </lineage>
</organism>
<dbReference type="GO" id="GO:0008013">
    <property type="term" value="F:beta-catenin binding"/>
    <property type="evidence" value="ECO:0007669"/>
    <property type="project" value="TreeGrafter"/>
</dbReference>
<feature type="compositionally biased region" description="Basic and acidic residues" evidence="3">
    <location>
        <begin position="237"/>
        <end position="251"/>
    </location>
</feature>
<dbReference type="CDD" id="cd07440">
    <property type="entry name" value="RGS"/>
    <property type="match status" value="1"/>
</dbReference>
<reference evidence="5" key="1">
    <citation type="journal article" date="2008" name="Development">
        <title>A maternally localised Wnt ligand required for axial patterning in the cnidarian Clytia hemisphaerica.</title>
        <authorList>
            <person name="Momose T."/>
            <person name="Derelle R."/>
            <person name="Houliston E."/>
        </authorList>
    </citation>
    <scope>NUCLEOTIDE SEQUENCE</scope>
</reference>
<dbReference type="GO" id="GO:0060090">
    <property type="term" value="F:molecular adaptor activity"/>
    <property type="evidence" value="ECO:0007669"/>
    <property type="project" value="TreeGrafter"/>
</dbReference>
<dbReference type="EMBL" id="EU374716">
    <property type="protein sequence ID" value="ACB15460.1"/>
    <property type="molecule type" value="mRNA"/>
</dbReference>
<dbReference type="SUPFAM" id="SSF48097">
    <property type="entry name" value="Regulator of G-protein signaling, RGS"/>
    <property type="match status" value="1"/>
</dbReference>
<dbReference type="GO" id="GO:0032436">
    <property type="term" value="P:positive regulation of proteasomal ubiquitin-dependent protein catabolic process"/>
    <property type="evidence" value="ECO:0007669"/>
    <property type="project" value="TreeGrafter"/>
</dbReference>
<feature type="non-terminal residue" evidence="5">
    <location>
        <position position="673"/>
    </location>
</feature>
<evidence type="ECO:0000313" key="5">
    <source>
        <dbReference type="EMBL" id="ACB15460.1"/>
    </source>
</evidence>
<comment type="subcellular location">
    <subcellularLocation>
        <location evidence="1">Cytoplasm</location>
    </subcellularLocation>
</comment>
<feature type="region of interest" description="Disordered" evidence="3">
    <location>
        <begin position="540"/>
        <end position="673"/>
    </location>
</feature>
<dbReference type="SMART" id="SM00315">
    <property type="entry name" value="RGS"/>
    <property type="match status" value="1"/>
</dbReference>
<dbReference type="GO" id="GO:0005634">
    <property type="term" value="C:nucleus"/>
    <property type="evidence" value="ECO:0007669"/>
    <property type="project" value="TreeGrafter"/>
</dbReference>
<feature type="compositionally biased region" description="Low complexity" evidence="3">
    <location>
        <begin position="457"/>
        <end position="467"/>
    </location>
</feature>
<evidence type="ECO:0000259" key="4">
    <source>
        <dbReference type="PROSITE" id="PS50132"/>
    </source>
</evidence>
<dbReference type="Gene3D" id="1.10.167.10">
    <property type="entry name" value="Regulator of G-protein Signalling 4, domain 2"/>
    <property type="match status" value="1"/>
</dbReference>
<evidence type="ECO:0000256" key="2">
    <source>
        <dbReference type="ARBA" id="ARBA00022490"/>
    </source>
</evidence>
<feature type="compositionally biased region" description="Basic and acidic residues" evidence="3">
    <location>
        <begin position="436"/>
        <end position="449"/>
    </location>
</feature>
<dbReference type="GO" id="GO:0031625">
    <property type="term" value="F:ubiquitin protein ligase binding"/>
    <property type="evidence" value="ECO:0007669"/>
    <property type="project" value="TreeGrafter"/>
</dbReference>
<feature type="compositionally biased region" description="Polar residues" evidence="3">
    <location>
        <begin position="540"/>
        <end position="554"/>
    </location>
</feature>
<feature type="region of interest" description="Disordered" evidence="3">
    <location>
        <begin position="225"/>
        <end position="296"/>
    </location>
</feature>
<proteinExistence type="evidence at transcript level"/>
<dbReference type="Pfam" id="PF00615">
    <property type="entry name" value="RGS"/>
    <property type="match status" value="1"/>
</dbReference>
<feature type="compositionally biased region" description="Polar residues" evidence="3">
    <location>
        <begin position="368"/>
        <end position="377"/>
    </location>
</feature>
<keyword evidence="2" id="KW-0963">Cytoplasm</keyword>
<dbReference type="InterPro" id="IPR044926">
    <property type="entry name" value="RGS_subdomain_2"/>
</dbReference>